<organism evidence="1 2">
    <name type="scientific">Schaedlerella arabinosiphila</name>
    <dbReference type="NCBI Taxonomy" id="2044587"/>
    <lineage>
        <taxon>Bacteria</taxon>
        <taxon>Bacillati</taxon>
        <taxon>Bacillota</taxon>
        <taxon>Clostridia</taxon>
        <taxon>Lachnospirales</taxon>
        <taxon>Lachnospiraceae</taxon>
        <taxon>Schaedlerella</taxon>
    </lineage>
</organism>
<evidence type="ECO:0000313" key="2">
    <source>
        <dbReference type="Proteomes" id="UP000474104"/>
    </source>
</evidence>
<protein>
    <recommendedName>
        <fullName evidence="3">Restriction alleviation protein, Lar family</fullName>
    </recommendedName>
</protein>
<accession>A0A9X5H4G3</accession>
<dbReference type="AlphaFoldDB" id="A0A9X5H4G3"/>
<comment type="caution">
    <text evidence="1">The sequence shown here is derived from an EMBL/GenBank/DDBJ whole genome shotgun (WGS) entry which is preliminary data.</text>
</comment>
<dbReference type="OrthoDB" id="8778022at2"/>
<reference evidence="1 2" key="1">
    <citation type="submission" date="2019-07" db="EMBL/GenBank/DDBJ databases">
        <title>Draft genome sequences of 15 bacterial species constituting the stable defined intestinal microbiota of the GM15 gnotobiotic mouse model.</title>
        <authorList>
            <person name="Elie C."/>
            <person name="Mathieu A."/>
            <person name="Saliou A."/>
            <person name="Darnaud M."/>
            <person name="Leulier F."/>
            <person name="Tamellini A."/>
        </authorList>
    </citation>
    <scope>NUCLEOTIDE SEQUENCE [LARGE SCALE GENOMIC DNA]</scope>
    <source>
        <strain evidence="2">ASF 502</strain>
    </source>
</reference>
<gene>
    <name evidence="1" type="ORF">FMM80_00050</name>
</gene>
<dbReference type="RefSeq" id="WP_004068296.1">
    <property type="nucleotide sequence ID" value="NZ_VIRB01000001.1"/>
</dbReference>
<dbReference type="EMBL" id="VIRB01000001">
    <property type="protein sequence ID" value="NDO67209.1"/>
    <property type="molecule type" value="Genomic_DNA"/>
</dbReference>
<dbReference type="Proteomes" id="UP000474104">
    <property type="component" value="Unassembled WGS sequence"/>
</dbReference>
<proteinExistence type="predicted"/>
<name>A0A9X5H4G3_9FIRM</name>
<evidence type="ECO:0008006" key="3">
    <source>
        <dbReference type="Google" id="ProtNLM"/>
    </source>
</evidence>
<sequence length="77" mass="8968">MEELKACPFCSGKAVFKTICNSSSNHRVGFEFKIECEDCRAKLQKRYKVEFSLTDSGDINPLYDDRKRAVEEWNKRA</sequence>
<dbReference type="Pfam" id="PF14354">
    <property type="entry name" value="Lar_restr_allev"/>
    <property type="match status" value="1"/>
</dbReference>
<evidence type="ECO:0000313" key="1">
    <source>
        <dbReference type="EMBL" id="NDO67209.1"/>
    </source>
</evidence>